<name>A0A0S2TI23_9GAMM</name>
<proteinExistence type="predicted"/>
<dbReference type="Proteomes" id="UP000055136">
    <property type="component" value="Chromosome"/>
</dbReference>
<sequence>MGIAGALIVLSVVLALSPKPQAQVGISQARLRPCPGSPNCVCSEFNGAACYIAPMAFTDDPETAWARARQAVLRAGGTMQAQGDDYLWAHFTSKVLRFVDDLELRMDADNSVIHVRSAARVGYWDLGVNRKRIERIRSLFNAAPSSLRD</sequence>
<feature type="chain" id="PRO_5006605079" description="DUF1499 domain-containing protein" evidence="1">
    <location>
        <begin position="23"/>
        <end position="149"/>
    </location>
</feature>
<evidence type="ECO:0000313" key="3">
    <source>
        <dbReference type="Proteomes" id="UP000055136"/>
    </source>
</evidence>
<accession>A0A0S2TI23</accession>
<dbReference type="Pfam" id="PF07386">
    <property type="entry name" value="DUF1499"/>
    <property type="match status" value="1"/>
</dbReference>
<dbReference type="PIRSF" id="PIRSF026426">
    <property type="entry name" value="DUF1499"/>
    <property type="match status" value="1"/>
</dbReference>
<organism evidence="2 3">
    <name type="scientific">Candidatus Tenderia electrophaga</name>
    <dbReference type="NCBI Taxonomy" id="1748243"/>
    <lineage>
        <taxon>Bacteria</taxon>
        <taxon>Pseudomonadati</taxon>
        <taxon>Pseudomonadota</taxon>
        <taxon>Gammaproteobacteria</taxon>
        <taxon>Candidatus Tenderiales</taxon>
        <taxon>Candidatus Tenderiaceae</taxon>
        <taxon>Candidatus Tenderia</taxon>
    </lineage>
</organism>
<evidence type="ECO:0000313" key="2">
    <source>
        <dbReference type="EMBL" id="ALP54802.1"/>
    </source>
</evidence>
<dbReference type="PANTHER" id="PTHR34801:SF6">
    <property type="entry name" value="SLL1620 PROTEIN"/>
    <property type="match status" value="1"/>
</dbReference>
<keyword evidence="1" id="KW-0732">Signal</keyword>
<protein>
    <recommendedName>
        <fullName evidence="4">DUF1499 domain-containing protein</fullName>
    </recommendedName>
</protein>
<feature type="signal peptide" evidence="1">
    <location>
        <begin position="1"/>
        <end position="22"/>
    </location>
</feature>
<evidence type="ECO:0008006" key="4">
    <source>
        <dbReference type="Google" id="ProtNLM"/>
    </source>
</evidence>
<dbReference type="KEGG" id="tee:Tel_09280"/>
<keyword evidence="3" id="KW-1185">Reference proteome</keyword>
<dbReference type="AlphaFoldDB" id="A0A0S2TI23"/>
<evidence type="ECO:0000256" key="1">
    <source>
        <dbReference type="SAM" id="SignalP"/>
    </source>
</evidence>
<dbReference type="EMBL" id="CP013099">
    <property type="protein sequence ID" value="ALP54802.1"/>
    <property type="molecule type" value="Genomic_DNA"/>
</dbReference>
<dbReference type="InterPro" id="IPR010865">
    <property type="entry name" value="DUF1499"/>
</dbReference>
<dbReference type="PANTHER" id="PTHR34801">
    <property type="entry name" value="EXPRESSED PROTEIN"/>
    <property type="match status" value="1"/>
</dbReference>
<reference evidence="2" key="1">
    <citation type="submission" date="2015-10" db="EMBL/GenBank/DDBJ databases">
        <title>Description of Candidatus Tenderia electrophaga gen. nov, sp. nov., an Uncultivated Electroautotroph from a Biocathode Enrichment.</title>
        <authorList>
            <person name="Eddie B.J."/>
            <person name="Malanoski A.P."/>
            <person name="Wang Z."/>
            <person name="Hall R.J."/>
            <person name="Oh S.D."/>
            <person name="Heiner C."/>
            <person name="Lin B."/>
            <person name="Strycharz-Glaven S.M."/>
        </authorList>
    </citation>
    <scope>NUCLEOTIDE SEQUENCE [LARGE SCALE GENOMIC DNA]</scope>
    <source>
        <strain evidence="2">NRL1</strain>
    </source>
</reference>
<dbReference type="STRING" id="1748243.Tel_09280"/>
<gene>
    <name evidence="2" type="ORF">Tel_09280</name>
</gene>